<dbReference type="EMBL" id="KR029603">
    <property type="protein sequence ID" value="AKH48459.1"/>
    <property type="molecule type" value="Genomic_DNA"/>
</dbReference>
<proteinExistence type="predicted"/>
<reference evidence="1" key="2">
    <citation type="submission" date="2015-03" db="EMBL/GenBank/DDBJ databases">
        <authorList>
            <person name="Chow C.-E.T."/>
            <person name="Winget D.M."/>
            <person name="White R.A.III."/>
            <person name="Hallam S.J."/>
            <person name="Suttle C.A."/>
        </authorList>
    </citation>
    <scope>NUCLEOTIDE SEQUENCE</scope>
    <source>
        <strain evidence="1">Oxic1_8</strain>
    </source>
</reference>
<organism evidence="1">
    <name type="scientific">uncultured marine virus</name>
    <dbReference type="NCBI Taxonomy" id="186617"/>
    <lineage>
        <taxon>Viruses</taxon>
        <taxon>environmental samples</taxon>
    </lineage>
</organism>
<accession>A0A0F7L7C2</accession>
<sequence>MIGKTCPVSFFSDLAASKCCRNTLLIGRINGSGLAAACFLGTYTSQPWGWFTPASRSCTVGGVFPKNTPSFATPTFTPRHLMDVISPIRNP</sequence>
<evidence type="ECO:0000313" key="1">
    <source>
        <dbReference type="EMBL" id="AKH48459.1"/>
    </source>
</evidence>
<reference evidence="1" key="1">
    <citation type="journal article" date="2015" name="Front. Microbiol.">
        <title>Combining genomic sequencing methods to explore viral diversity and reveal potential virus-host interactions.</title>
        <authorList>
            <person name="Chow C.E."/>
            <person name="Winget D.M."/>
            <person name="White R.A.III."/>
            <person name="Hallam S.J."/>
            <person name="Suttle C.A."/>
        </authorList>
    </citation>
    <scope>NUCLEOTIDE SEQUENCE</scope>
    <source>
        <strain evidence="1">Oxic1_8</strain>
    </source>
</reference>
<name>A0A0F7L7C2_9VIRU</name>
<protein>
    <submittedName>
        <fullName evidence="1">Uncharacterized protein</fullName>
    </submittedName>
</protein>